<gene>
    <name evidence="2" type="ORF">FMOSSE_LOCUS3941</name>
</gene>
<evidence type="ECO:0000313" key="3">
    <source>
        <dbReference type="Proteomes" id="UP000789375"/>
    </source>
</evidence>
<evidence type="ECO:0000256" key="1">
    <source>
        <dbReference type="SAM" id="Phobius"/>
    </source>
</evidence>
<organism evidence="2 3">
    <name type="scientific">Funneliformis mosseae</name>
    <name type="common">Endomycorrhizal fungus</name>
    <name type="synonym">Glomus mosseae</name>
    <dbReference type="NCBI Taxonomy" id="27381"/>
    <lineage>
        <taxon>Eukaryota</taxon>
        <taxon>Fungi</taxon>
        <taxon>Fungi incertae sedis</taxon>
        <taxon>Mucoromycota</taxon>
        <taxon>Glomeromycotina</taxon>
        <taxon>Glomeromycetes</taxon>
        <taxon>Glomerales</taxon>
        <taxon>Glomeraceae</taxon>
        <taxon>Funneliformis</taxon>
    </lineage>
</organism>
<keyword evidence="1" id="KW-0812">Transmembrane</keyword>
<proteinExistence type="predicted"/>
<feature type="transmembrane region" description="Helical" evidence="1">
    <location>
        <begin position="36"/>
        <end position="54"/>
    </location>
</feature>
<dbReference type="EMBL" id="CAJVPP010000630">
    <property type="protein sequence ID" value="CAG8499109.1"/>
    <property type="molecule type" value="Genomic_DNA"/>
</dbReference>
<keyword evidence="1" id="KW-1133">Transmembrane helix</keyword>
<comment type="caution">
    <text evidence="2">The sequence shown here is derived from an EMBL/GenBank/DDBJ whole genome shotgun (WGS) entry which is preliminary data.</text>
</comment>
<sequence>MVLIVPDKRLFTIILFIAFANNDFMPSFREIWSSPWVTAAAIGLTGLVVAAFILSAIISALGFGTEGIAASSFAVVLANYLDEMKLNEPEQQSFENFVRIEEKPFSNDHSMVIFTLLPALLCNQLMLKCFIEHFNFNESRVESLLIKDQIVGYGLDINDYQTSNVMLYILEEIWRQINVKGDIKSKYTVKSVKSIKSIKSSSFFQL</sequence>
<keyword evidence="3" id="KW-1185">Reference proteome</keyword>
<name>A0A9N8ZKR4_FUNMO</name>
<dbReference type="Proteomes" id="UP000789375">
    <property type="component" value="Unassembled WGS sequence"/>
</dbReference>
<reference evidence="2" key="1">
    <citation type="submission" date="2021-06" db="EMBL/GenBank/DDBJ databases">
        <authorList>
            <person name="Kallberg Y."/>
            <person name="Tangrot J."/>
            <person name="Rosling A."/>
        </authorList>
    </citation>
    <scope>NUCLEOTIDE SEQUENCE</scope>
    <source>
        <strain evidence="2">87-6 pot B 2015</strain>
    </source>
</reference>
<dbReference type="AlphaFoldDB" id="A0A9N8ZKR4"/>
<accession>A0A9N8ZKR4</accession>
<evidence type="ECO:0000313" key="2">
    <source>
        <dbReference type="EMBL" id="CAG8499109.1"/>
    </source>
</evidence>
<keyword evidence="1" id="KW-0472">Membrane</keyword>
<protein>
    <submittedName>
        <fullName evidence="2">10679_t:CDS:1</fullName>
    </submittedName>
</protein>